<feature type="coiled-coil region" evidence="1">
    <location>
        <begin position="460"/>
        <end position="487"/>
    </location>
</feature>
<keyword evidence="1" id="KW-0175">Coiled coil</keyword>
<dbReference type="RefSeq" id="YP_010152782.1">
    <property type="nucleotide sequence ID" value="NC_057170.1"/>
</dbReference>
<name>A0A7U0KSN8_OLILU</name>
<sequence length="1005" mass="119784">MVINHNQIFNLHSKILLNKIEPEYSKRTLDLSDSKRTSIVLRRKVVPPKRYYDALKKKYTKYRFKKLCYIRRKNPLYVLSLPVRFTHSLATSASMHLNPTDKIILSRYVKRKYYNFTKSLNWIRYHNVECPQELGGVKLFYKTNTVRAENINKFDKIKKWLKVQKRKQLISKDLSTVPIYWVSNKFDNFLSNTTHSRYSGFETNSFMKWDNLNKIREIMLLADLPEYEFTLYTDLDFYERYPFLNEDYELVVDDVIKKNLRFNIRDIRIKALDELDKREFLKFFKNFNKSDYCPAFELNLYQKLEKIPEVSFLYDLGVPNKPKEDLLRKIIKGEAEKIIVHPIVTSEVNKKFKFTLFGQDLYDEVPIIDELQPKTKLVESTGEISEEIENLEPIYPYIVGDSYLSEGDQEYEDEAPWYRAIFPNLISSDPKPYKSLEDKIIFTLRDEIRELPGINKLFSNETADANKQLVEQEKDKIVKEFEEQRRRERAKTFEERIESFDPIRASEIQREKERTNSDEPTRSEKRYFKQLERQIKDIEKQSEKAQNSSDEQSSVLMPSLDEIIYGRYWNFQCRQQLLFKSFLPYVDVLMMFEDTDYDDYILSRKESGASLYDHPLPMEYLIKKCQKIIKPTNQFFNNEVNLLFFFFKKEEANIFSDHFKIMDPIRSKKDGIKINQSDAGKLYKTIQNYKNKNAPVLVSDLNEYKSELEYRDLFLQNRISQEKFVNGTPIYFVDSVVVNSLNSNKQILFNGTYSKKGIETQFNPIFFKKNDALKYWNDLCENYKDNLVLPKKAPIKEGSFEKHLEERLENDNRYIYFAANTYPKIINSTKKNNVTKHIKVYTDHLLEDRKILPIDQHLISWPSEVDNKVYKDVETYNKGLKEYSNPGYEEMHIRVQQKREVDFDKRLTLPQKAKTSAQAISIMFKNEKDIALYKINRYGKNTWELLRKGYHTKETSEAPQRKGFSKIFQEIIWPEESKTDSLFSSFVKKLNVVEEVNEKESKNML</sequence>
<dbReference type="EMBL" id="MT859097">
    <property type="protein sequence ID" value="QQW50509.1"/>
    <property type="molecule type" value="Genomic_DNA"/>
</dbReference>
<keyword evidence="3" id="KW-0934">Plastid</keyword>
<protein>
    <submittedName>
        <fullName evidence="3">Uncharacterized protein</fullName>
    </submittedName>
</protein>
<organism evidence="3">
    <name type="scientific">Olisthodiscus luteus</name>
    <name type="common">Marine phytoflagellate</name>
    <dbReference type="NCBI Taxonomy" id="83000"/>
    <lineage>
        <taxon>Eukaryota</taxon>
        <taxon>Sar</taxon>
        <taxon>Stramenopiles</taxon>
        <taxon>Ochrophyta</taxon>
        <taxon>Olisthodiscophyceae</taxon>
        <taxon>Olisthodiscaceae</taxon>
        <taxon>Olisthodiscus</taxon>
    </lineage>
</organism>
<dbReference type="EMBL" id="MT859097">
    <property type="protein sequence ID" value="QQW50443.1"/>
    <property type="molecule type" value="Genomic_DNA"/>
</dbReference>
<dbReference type="RefSeq" id="YP_010152848.1">
    <property type="nucleotide sequence ID" value="NC_057170.1"/>
</dbReference>
<evidence type="ECO:0000256" key="1">
    <source>
        <dbReference type="SAM" id="Coils"/>
    </source>
</evidence>
<geneLocation type="plastid" evidence="3"/>
<evidence type="ECO:0000256" key="2">
    <source>
        <dbReference type="SAM" id="MobiDB-lite"/>
    </source>
</evidence>
<dbReference type="GeneID" id="67154352"/>
<evidence type="ECO:0000313" key="3">
    <source>
        <dbReference type="EMBL" id="QQW50509.1"/>
    </source>
</evidence>
<dbReference type="GeneID" id="67154454"/>
<feature type="compositionally biased region" description="Basic and acidic residues" evidence="2">
    <location>
        <begin position="507"/>
        <end position="526"/>
    </location>
</feature>
<reference evidence="3" key="1">
    <citation type="journal article" date="2021" name="J. Phycol.">
        <title>Olisthodiscus represents a new class of Ochrophyta.</title>
        <authorList>
            <person name="Barcyte D."/>
            <person name="Eikrem W."/>
            <person name="Engesmo A."/>
            <person name="Seoane S."/>
            <person name="Wohlmann J."/>
            <person name="Horak A."/>
            <person name="Yurchenko T."/>
            <person name="Elias M."/>
        </authorList>
    </citation>
    <scope>NUCLEOTIDE SEQUENCE</scope>
    <source>
        <strain evidence="3">K-0444</strain>
    </source>
</reference>
<feature type="region of interest" description="Disordered" evidence="2">
    <location>
        <begin position="504"/>
        <end position="526"/>
    </location>
</feature>
<dbReference type="AlphaFoldDB" id="A0A7U0KSN8"/>
<proteinExistence type="predicted"/>
<gene>
    <name evidence="3" type="primary">ycf80</name>
</gene>
<accession>A0A7U0KSN8</accession>